<feature type="domain" description="Transposase InsH N-terminal" evidence="2">
    <location>
        <begin position="40"/>
        <end position="133"/>
    </location>
</feature>
<sequence length="444" mass="49451">MADKELFSDLSVQHSPRALDAGRARLREPVRDQIELRSVDLDALLGADHPARLIWDYVSRIDLQVLEQKVRAREHTPGQAPASPRLLLALWLYATSEGVGSARALARLCDNHDAYRWLCGGVSVNYHGLADFRTAEPELLDRLLSEHVATLSAAGVISLDEITQDGVRVRASAGAASFRRSKTLHKELKKAQRRVKALRLELHDDPDASNRRIQAAQQRAAREREAKVKAALDRLAQIEAERARRGRTNKNQTAKQKEPRASTTDPQARVMKMADGGYRPAHNCQLATVADGQIVVAVDVDGTGSDHGLMRPMIEQIERRHGRRPKRYLVDGGFNKNDDTEWAAAQGVAVYGPPVRSKHDSDPYAPRRDDGPGVAAWRRRMKSPHGKSVYKRRTVGECINARVRQWGFRQFVVRGHDKVRALLGLFALANNILQGHRLSQSAAA</sequence>
<dbReference type="EMBL" id="CP000463">
    <property type="protein sequence ID" value="ABJ06898.1"/>
    <property type="molecule type" value="Genomic_DNA"/>
</dbReference>
<dbReference type="NCBIfam" id="NF033551">
    <property type="entry name" value="transpos_IS1182"/>
    <property type="match status" value="1"/>
</dbReference>
<accession>Q07HS6</accession>
<gene>
    <name evidence="4" type="ordered locus">RPE_2961</name>
    <name evidence="5" type="ordered locus">RPE_4388</name>
    <name evidence="6" type="ordered locus">RPE_4588</name>
</gene>
<dbReference type="KEGG" id="rpe:RPE_2961"/>
<feature type="region of interest" description="Disordered" evidence="1">
    <location>
        <begin position="239"/>
        <end position="267"/>
    </location>
</feature>
<evidence type="ECO:0000313" key="5">
    <source>
        <dbReference type="EMBL" id="ABJ08312.1"/>
    </source>
</evidence>
<dbReference type="InterPro" id="IPR047629">
    <property type="entry name" value="IS1182_transpos"/>
</dbReference>
<evidence type="ECO:0000259" key="3">
    <source>
        <dbReference type="Pfam" id="PF13751"/>
    </source>
</evidence>
<dbReference type="KEGG" id="rpe:RPE_4588"/>
<protein>
    <submittedName>
        <fullName evidence="6">Transposase, IS4 family</fullName>
    </submittedName>
</protein>
<reference evidence="6" key="1">
    <citation type="submission" date="2006-09" db="EMBL/GenBank/DDBJ databases">
        <title>Complete sequence of Rhodopseudomonas palustris BisA53.</title>
        <authorList>
            <consortium name="US DOE Joint Genome Institute"/>
            <person name="Copeland A."/>
            <person name="Lucas S."/>
            <person name="Lapidus A."/>
            <person name="Barry K."/>
            <person name="Detter J.C."/>
            <person name="Glavina del Rio T."/>
            <person name="Hammon N."/>
            <person name="Israni S."/>
            <person name="Dalin E."/>
            <person name="Tice H."/>
            <person name="Pitluck S."/>
            <person name="Chain P."/>
            <person name="Malfatti S."/>
            <person name="Shin M."/>
            <person name="Vergez L."/>
            <person name="Schmutz J."/>
            <person name="Larimer F."/>
            <person name="Land M."/>
            <person name="Hauser L."/>
            <person name="Pelletier D.A."/>
            <person name="Kyrpides N."/>
            <person name="Kim E."/>
            <person name="Harwood C.S."/>
            <person name="Oda Y."/>
            <person name="Richardson P."/>
        </authorList>
    </citation>
    <scope>NUCLEOTIDE SEQUENCE [LARGE SCALE GENOMIC DNA]</scope>
    <source>
        <strain evidence="6">BisA53</strain>
    </source>
</reference>
<evidence type="ECO:0000259" key="2">
    <source>
        <dbReference type="Pfam" id="PF05598"/>
    </source>
</evidence>
<dbReference type="AlphaFoldDB" id="Q07HS6"/>
<dbReference type="EMBL" id="CP000463">
    <property type="protein sequence ID" value="ABJ08312.1"/>
    <property type="molecule type" value="Genomic_DNA"/>
</dbReference>
<evidence type="ECO:0000256" key="1">
    <source>
        <dbReference type="SAM" id="MobiDB-lite"/>
    </source>
</evidence>
<proteinExistence type="predicted"/>
<organism evidence="6">
    <name type="scientific">Rhodopseudomonas palustris (strain BisA53)</name>
    <dbReference type="NCBI Taxonomy" id="316055"/>
    <lineage>
        <taxon>Bacteria</taxon>
        <taxon>Pseudomonadati</taxon>
        <taxon>Pseudomonadota</taxon>
        <taxon>Alphaproteobacteria</taxon>
        <taxon>Hyphomicrobiales</taxon>
        <taxon>Nitrobacteraceae</taxon>
        <taxon>Rhodopseudomonas</taxon>
    </lineage>
</organism>
<name>Q07HS6_RHOP5</name>
<dbReference type="Pfam" id="PF05598">
    <property type="entry name" value="DUF772"/>
    <property type="match status" value="1"/>
</dbReference>
<evidence type="ECO:0000313" key="6">
    <source>
        <dbReference type="EMBL" id="ABJ08508.1"/>
    </source>
</evidence>
<feature type="domain" description="Transposase DDE" evidence="3">
    <location>
        <begin position="377"/>
        <end position="432"/>
    </location>
</feature>
<dbReference type="eggNOG" id="COG3666">
    <property type="taxonomic scope" value="Bacteria"/>
</dbReference>
<dbReference type="KEGG" id="rpe:RPE_4388"/>
<feature type="compositionally biased region" description="Basic and acidic residues" evidence="1">
    <location>
        <begin position="357"/>
        <end position="371"/>
    </location>
</feature>
<dbReference type="InterPro" id="IPR008490">
    <property type="entry name" value="Transposase_InsH_N"/>
</dbReference>
<dbReference type="PANTHER" id="PTHR33408:SF4">
    <property type="entry name" value="TRANSPOSASE DDE DOMAIN-CONTAINING PROTEIN"/>
    <property type="match status" value="1"/>
</dbReference>
<evidence type="ECO:0000313" key="4">
    <source>
        <dbReference type="EMBL" id="ABJ06898.1"/>
    </source>
</evidence>
<feature type="region of interest" description="Disordered" evidence="1">
    <location>
        <begin position="354"/>
        <end position="374"/>
    </location>
</feature>
<dbReference type="InterPro" id="IPR025668">
    <property type="entry name" value="Tnp_DDE_dom"/>
</dbReference>
<dbReference type="PANTHER" id="PTHR33408">
    <property type="entry name" value="TRANSPOSASE"/>
    <property type="match status" value="1"/>
</dbReference>
<dbReference type="Pfam" id="PF13751">
    <property type="entry name" value="DDE_Tnp_1_6"/>
    <property type="match status" value="1"/>
</dbReference>
<dbReference type="OrthoDB" id="9774608at2"/>
<dbReference type="HOGENOM" id="CLU_021293_12_0_5"/>
<dbReference type="STRING" id="316055.RPE_2961"/>
<dbReference type="EMBL" id="CP000463">
    <property type="protein sequence ID" value="ABJ08508.1"/>
    <property type="molecule type" value="Genomic_DNA"/>
</dbReference>